<dbReference type="PANTHER" id="PTHR47997:SF34">
    <property type="entry name" value="TRANSCRIPTION FACTOR MYB86-LIKE"/>
    <property type="match status" value="1"/>
</dbReference>
<dbReference type="Gene3D" id="1.10.10.60">
    <property type="entry name" value="Homeodomain-like"/>
    <property type="match status" value="2"/>
</dbReference>
<name>A0ABD1PR71_9LAMI</name>
<evidence type="ECO:0000256" key="5">
    <source>
        <dbReference type="ARBA" id="ARBA00023163"/>
    </source>
</evidence>
<keyword evidence="3" id="KW-0805">Transcription regulation</keyword>
<keyword evidence="4" id="KW-0238">DNA-binding</keyword>
<dbReference type="SUPFAM" id="SSF46689">
    <property type="entry name" value="Homeodomain-like"/>
    <property type="match status" value="1"/>
</dbReference>
<accession>A0ABD1PR71</accession>
<feature type="domain" description="HTH myb-type" evidence="9">
    <location>
        <begin position="9"/>
        <end position="61"/>
    </location>
</feature>
<evidence type="ECO:0000256" key="2">
    <source>
        <dbReference type="ARBA" id="ARBA00022737"/>
    </source>
</evidence>
<comment type="function">
    <text evidence="7">Transcription factor.</text>
</comment>
<keyword evidence="11" id="KW-1185">Reference proteome</keyword>
<evidence type="ECO:0000259" key="9">
    <source>
        <dbReference type="PROSITE" id="PS51294"/>
    </source>
</evidence>
<dbReference type="InterPro" id="IPR051953">
    <property type="entry name" value="Plant_SW-associated_TFs"/>
</dbReference>
<evidence type="ECO:0000259" key="8">
    <source>
        <dbReference type="PROSITE" id="PS50090"/>
    </source>
</evidence>
<comment type="subcellular location">
    <subcellularLocation>
        <location evidence="1">Nucleus</location>
    </subcellularLocation>
</comment>
<sequence>MVRHCFVDKNGMKKGAWSKEEDDKLRAYVLRYGYWNWRLLPKYAGLARCGKSCRLRWMNYLKPGLKRGDITKEEEDLIMELHNQMGNKWSVIAAKLPGRTDNEVKNYWHSHIKKRNTQKTAATKVIAEQTSEIQTLKESEDLMLSPNTANGIACDTTSLDSVTVLQDTIWSETFLPFEPLELSGQLNFGELSSPDFSILSALNWVGDDSVNSSHSGAEVLANFWAEPSASINTSSSNETNFSLPSGPLELSGELNFSELSSPDFSILSALNSVGDDSVNSSYSGAEVLANFWDEPSASISTSSSNETNFSLPVEKGGLFSPYISYYDDSMISMFL</sequence>
<dbReference type="InterPro" id="IPR001005">
    <property type="entry name" value="SANT/Myb"/>
</dbReference>
<reference evidence="11" key="1">
    <citation type="submission" date="2024-07" db="EMBL/GenBank/DDBJ databases">
        <title>Two chromosome-level genome assemblies of Korean endemic species Abeliophyllum distichum and Forsythia ovata (Oleaceae).</title>
        <authorList>
            <person name="Jang H."/>
        </authorList>
    </citation>
    <scope>NUCLEOTIDE SEQUENCE [LARGE SCALE GENOMIC DNA]</scope>
</reference>
<evidence type="ECO:0000313" key="11">
    <source>
        <dbReference type="Proteomes" id="UP001604336"/>
    </source>
</evidence>
<protein>
    <submittedName>
        <fullName evidence="10">Uncharacterized protein</fullName>
    </submittedName>
</protein>
<keyword evidence="6" id="KW-0539">Nucleus</keyword>
<dbReference type="PANTHER" id="PTHR47997">
    <property type="entry name" value="MYB DOMAIN PROTEIN 55"/>
    <property type="match status" value="1"/>
</dbReference>
<dbReference type="InterPro" id="IPR009057">
    <property type="entry name" value="Homeodomain-like_sf"/>
</dbReference>
<keyword evidence="5" id="KW-0804">Transcription</keyword>
<evidence type="ECO:0000256" key="6">
    <source>
        <dbReference type="ARBA" id="ARBA00023242"/>
    </source>
</evidence>
<dbReference type="EMBL" id="JBFOLK010000013">
    <property type="protein sequence ID" value="KAL2466416.1"/>
    <property type="molecule type" value="Genomic_DNA"/>
</dbReference>
<evidence type="ECO:0000256" key="7">
    <source>
        <dbReference type="ARBA" id="ARBA00057804"/>
    </source>
</evidence>
<keyword evidence="2" id="KW-0677">Repeat</keyword>
<dbReference type="FunFam" id="1.10.10.60:FF:000001">
    <property type="entry name" value="MYB-related transcription factor"/>
    <property type="match status" value="1"/>
</dbReference>
<dbReference type="PROSITE" id="PS50090">
    <property type="entry name" value="MYB_LIKE"/>
    <property type="match status" value="2"/>
</dbReference>
<dbReference type="SMART" id="SM00717">
    <property type="entry name" value="SANT"/>
    <property type="match status" value="2"/>
</dbReference>
<proteinExistence type="predicted"/>
<evidence type="ECO:0000256" key="4">
    <source>
        <dbReference type="ARBA" id="ARBA00023125"/>
    </source>
</evidence>
<evidence type="ECO:0000256" key="3">
    <source>
        <dbReference type="ARBA" id="ARBA00023015"/>
    </source>
</evidence>
<dbReference type="Proteomes" id="UP001604336">
    <property type="component" value="Unassembled WGS sequence"/>
</dbReference>
<dbReference type="PROSITE" id="PS51294">
    <property type="entry name" value="HTH_MYB"/>
    <property type="match status" value="2"/>
</dbReference>
<dbReference type="CDD" id="cd00167">
    <property type="entry name" value="SANT"/>
    <property type="match status" value="2"/>
</dbReference>
<feature type="domain" description="Myb-like" evidence="8">
    <location>
        <begin position="62"/>
        <end position="112"/>
    </location>
</feature>
<dbReference type="AlphaFoldDB" id="A0ABD1PR71"/>
<gene>
    <name evidence="10" type="ORF">Adt_42267</name>
</gene>
<dbReference type="GO" id="GO:0005634">
    <property type="term" value="C:nucleus"/>
    <property type="evidence" value="ECO:0007669"/>
    <property type="project" value="UniProtKB-SubCell"/>
</dbReference>
<comment type="caution">
    <text evidence="10">The sequence shown here is derived from an EMBL/GenBank/DDBJ whole genome shotgun (WGS) entry which is preliminary data.</text>
</comment>
<organism evidence="10 11">
    <name type="scientific">Abeliophyllum distichum</name>
    <dbReference type="NCBI Taxonomy" id="126358"/>
    <lineage>
        <taxon>Eukaryota</taxon>
        <taxon>Viridiplantae</taxon>
        <taxon>Streptophyta</taxon>
        <taxon>Embryophyta</taxon>
        <taxon>Tracheophyta</taxon>
        <taxon>Spermatophyta</taxon>
        <taxon>Magnoliopsida</taxon>
        <taxon>eudicotyledons</taxon>
        <taxon>Gunneridae</taxon>
        <taxon>Pentapetalae</taxon>
        <taxon>asterids</taxon>
        <taxon>lamiids</taxon>
        <taxon>Lamiales</taxon>
        <taxon>Oleaceae</taxon>
        <taxon>Forsythieae</taxon>
        <taxon>Abeliophyllum</taxon>
    </lineage>
</organism>
<feature type="domain" description="Myb-like" evidence="8">
    <location>
        <begin position="9"/>
        <end position="61"/>
    </location>
</feature>
<evidence type="ECO:0000256" key="1">
    <source>
        <dbReference type="ARBA" id="ARBA00004123"/>
    </source>
</evidence>
<evidence type="ECO:0000313" key="10">
    <source>
        <dbReference type="EMBL" id="KAL2466416.1"/>
    </source>
</evidence>
<dbReference type="InterPro" id="IPR017930">
    <property type="entry name" value="Myb_dom"/>
</dbReference>
<dbReference type="GO" id="GO:0003677">
    <property type="term" value="F:DNA binding"/>
    <property type="evidence" value="ECO:0007669"/>
    <property type="project" value="UniProtKB-KW"/>
</dbReference>
<dbReference type="Pfam" id="PF00249">
    <property type="entry name" value="Myb_DNA-binding"/>
    <property type="match status" value="2"/>
</dbReference>
<feature type="domain" description="HTH myb-type" evidence="9">
    <location>
        <begin position="62"/>
        <end position="116"/>
    </location>
</feature>